<gene>
    <name evidence="4" type="ORF">ET445_01710</name>
</gene>
<evidence type="ECO:0000256" key="2">
    <source>
        <dbReference type="PROSITE-ProRule" id="PRU00335"/>
    </source>
</evidence>
<dbReference type="AlphaFoldDB" id="A0A4P6F9H2"/>
<dbReference type="PANTHER" id="PTHR30055">
    <property type="entry name" value="HTH-TYPE TRANSCRIPTIONAL REGULATOR RUTR"/>
    <property type="match status" value="1"/>
</dbReference>
<dbReference type="InterPro" id="IPR001647">
    <property type="entry name" value="HTH_TetR"/>
</dbReference>
<dbReference type="PANTHER" id="PTHR30055:SF226">
    <property type="entry name" value="HTH-TYPE TRANSCRIPTIONAL REGULATOR PKSA"/>
    <property type="match status" value="1"/>
</dbReference>
<dbReference type="InterPro" id="IPR036271">
    <property type="entry name" value="Tet_transcr_reg_TetR-rel_C_sf"/>
</dbReference>
<reference evidence="4 5" key="1">
    <citation type="submission" date="2019-01" db="EMBL/GenBank/DDBJ databases">
        <title>Genome sequencing of strain FW100M-8.</title>
        <authorList>
            <person name="Heo J."/>
            <person name="Kim S.-J."/>
            <person name="Kim J.-S."/>
            <person name="Hong S.-B."/>
            <person name="Kwon S.-W."/>
        </authorList>
    </citation>
    <scope>NUCLEOTIDE SEQUENCE [LARGE SCALE GENOMIC DNA]</scope>
    <source>
        <strain evidence="4 5">FW100M-8</strain>
    </source>
</reference>
<proteinExistence type="predicted"/>
<dbReference type="EMBL" id="CP035491">
    <property type="protein sequence ID" value="QAY72245.1"/>
    <property type="molecule type" value="Genomic_DNA"/>
</dbReference>
<dbReference type="Proteomes" id="UP000291259">
    <property type="component" value="Chromosome"/>
</dbReference>
<name>A0A4P6F9H2_9MICO</name>
<keyword evidence="1 2" id="KW-0238">DNA-binding</keyword>
<dbReference type="InterPro" id="IPR050109">
    <property type="entry name" value="HTH-type_TetR-like_transc_reg"/>
</dbReference>
<sequence length="209" mass="23625">MTQTKRGPYKNGIVRRRQILDKAVEVFGTYGYLAGSLRQIAAEVGVTPAALARHFDSKEDLLVEVLRYWENDNAHRTAGAEPTGVAALRDLTDLMEYHLRHRGFLQLFLTLGVEATNPDHPARQFIVERYASTREGFAKRIQDAIDAGELMPLPPEQVQSEARLLIAALDGFELQWLLDPDFDLVSEVDRFIEATIRRLEGTPRLPVDK</sequence>
<evidence type="ECO:0000313" key="5">
    <source>
        <dbReference type="Proteomes" id="UP000291259"/>
    </source>
</evidence>
<dbReference type="RefSeq" id="WP_129188277.1">
    <property type="nucleotide sequence ID" value="NZ_CP035491.1"/>
</dbReference>
<organism evidence="4 5">
    <name type="scientific">Agromyces protaetiae</name>
    <dbReference type="NCBI Taxonomy" id="2509455"/>
    <lineage>
        <taxon>Bacteria</taxon>
        <taxon>Bacillati</taxon>
        <taxon>Actinomycetota</taxon>
        <taxon>Actinomycetes</taxon>
        <taxon>Micrococcales</taxon>
        <taxon>Microbacteriaceae</taxon>
        <taxon>Agromyces</taxon>
    </lineage>
</organism>
<dbReference type="GO" id="GO:0003700">
    <property type="term" value="F:DNA-binding transcription factor activity"/>
    <property type="evidence" value="ECO:0007669"/>
    <property type="project" value="TreeGrafter"/>
</dbReference>
<protein>
    <submittedName>
        <fullName evidence="4">TetR/AcrR family transcriptional regulator</fullName>
    </submittedName>
</protein>
<dbReference type="PRINTS" id="PR00455">
    <property type="entry name" value="HTHTETR"/>
</dbReference>
<dbReference type="OrthoDB" id="7505659at2"/>
<dbReference type="Gene3D" id="1.10.357.10">
    <property type="entry name" value="Tetracycline Repressor, domain 2"/>
    <property type="match status" value="1"/>
</dbReference>
<evidence type="ECO:0000259" key="3">
    <source>
        <dbReference type="PROSITE" id="PS50977"/>
    </source>
</evidence>
<accession>A0A4P6F9H2</accession>
<dbReference type="GO" id="GO:0000976">
    <property type="term" value="F:transcription cis-regulatory region binding"/>
    <property type="evidence" value="ECO:0007669"/>
    <property type="project" value="TreeGrafter"/>
</dbReference>
<dbReference type="SUPFAM" id="SSF48498">
    <property type="entry name" value="Tetracyclin repressor-like, C-terminal domain"/>
    <property type="match status" value="1"/>
</dbReference>
<dbReference type="InterPro" id="IPR009057">
    <property type="entry name" value="Homeodomain-like_sf"/>
</dbReference>
<dbReference type="PROSITE" id="PS50977">
    <property type="entry name" value="HTH_TETR_2"/>
    <property type="match status" value="1"/>
</dbReference>
<keyword evidence="5" id="KW-1185">Reference proteome</keyword>
<dbReference type="Pfam" id="PF00440">
    <property type="entry name" value="TetR_N"/>
    <property type="match status" value="1"/>
</dbReference>
<evidence type="ECO:0000313" key="4">
    <source>
        <dbReference type="EMBL" id="QAY72245.1"/>
    </source>
</evidence>
<feature type="domain" description="HTH tetR-type" evidence="3">
    <location>
        <begin position="13"/>
        <end position="73"/>
    </location>
</feature>
<dbReference type="SUPFAM" id="SSF46689">
    <property type="entry name" value="Homeodomain-like"/>
    <property type="match status" value="1"/>
</dbReference>
<dbReference type="KEGG" id="agf:ET445_01710"/>
<evidence type="ECO:0000256" key="1">
    <source>
        <dbReference type="ARBA" id="ARBA00023125"/>
    </source>
</evidence>
<feature type="DNA-binding region" description="H-T-H motif" evidence="2">
    <location>
        <begin position="36"/>
        <end position="55"/>
    </location>
</feature>